<evidence type="ECO:0008006" key="4">
    <source>
        <dbReference type="Google" id="ProtNLM"/>
    </source>
</evidence>
<evidence type="ECO:0000313" key="2">
    <source>
        <dbReference type="EMBL" id="KIY71438.1"/>
    </source>
</evidence>
<proteinExistence type="predicted"/>
<reference evidence="2 3" key="1">
    <citation type="journal article" date="2015" name="Fungal Genet. Biol.">
        <title>Evolution of novel wood decay mechanisms in Agaricales revealed by the genome sequences of Fistulina hepatica and Cylindrobasidium torrendii.</title>
        <authorList>
            <person name="Floudas D."/>
            <person name="Held B.W."/>
            <person name="Riley R."/>
            <person name="Nagy L.G."/>
            <person name="Koehler G."/>
            <person name="Ransdell A.S."/>
            <person name="Younus H."/>
            <person name="Chow J."/>
            <person name="Chiniquy J."/>
            <person name="Lipzen A."/>
            <person name="Tritt A."/>
            <person name="Sun H."/>
            <person name="Haridas S."/>
            <person name="LaButti K."/>
            <person name="Ohm R.A."/>
            <person name="Kues U."/>
            <person name="Blanchette R.A."/>
            <person name="Grigoriev I.V."/>
            <person name="Minto R.E."/>
            <person name="Hibbett D.S."/>
        </authorList>
    </citation>
    <scope>NUCLEOTIDE SEQUENCE [LARGE SCALE GENOMIC DNA]</scope>
    <source>
        <strain evidence="2 3">FP15055 ss-10</strain>
    </source>
</reference>
<accession>A0A0D7BLK9</accession>
<feature type="signal peptide" evidence="1">
    <location>
        <begin position="1"/>
        <end position="17"/>
    </location>
</feature>
<dbReference type="EMBL" id="KN880454">
    <property type="protein sequence ID" value="KIY71438.1"/>
    <property type="molecule type" value="Genomic_DNA"/>
</dbReference>
<evidence type="ECO:0000313" key="3">
    <source>
        <dbReference type="Proteomes" id="UP000054007"/>
    </source>
</evidence>
<gene>
    <name evidence="2" type="ORF">CYLTODRAFT_122669</name>
</gene>
<name>A0A0D7BLK9_9AGAR</name>
<sequence>MWSTARAWVAQSWRIQATVTWSWLAQTTFTKFPEASQESTLQPWKILVHATLITEEICFYKKPKHTRAKIVGYRYKMLRP</sequence>
<feature type="chain" id="PRO_5002317182" description="Secreted protein" evidence="1">
    <location>
        <begin position="18"/>
        <end position="80"/>
    </location>
</feature>
<dbReference type="AlphaFoldDB" id="A0A0D7BLK9"/>
<organism evidence="2 3">
    <name type="scientific">Cylindrobasidium torrendii FP15055 ss-10</name>
    <dbReference type="NCBI Taxonomy" id="1314674"/>
    <lineage>
        <taxon>Eukaryota</taxon>
        <taxon>Fungi</taxon>
        <taxon>Dikarya</taxon>
        <taxon>Basidiomycota</taxon>
        <taxon>Agaricomycotina</taxon>
        <taxon>Agaricomycetes</taxon>
        <taxon>Agaricomycetidae</taxon>
        <taxon>Agaricales</taxon>
        <taxon>Marasmiineae</taxon>
        <taxon>Physalacriaceae</taxon>
        <taxon>Cylindrobasidium</taxon>
    </lineage>
</organism>
<protein>
    <recommendedName>
        <fullName evidence="4">Secreted protein</fullName>
    </recommendedName>
</protein>
<keyword evidence="3" id="KW-1185">Reference proteome</keyword>
<dbReference type="Proteomes" id="UP000054007">
    <property type="component" value="Unassembled WGS sequence"/>
</dbReference>
<evidence type="ECO:0000256" key="1">
    <source>
        <dbReference type="SAM" id="SignalP"/>
    </source>
</evidence>
<keyword evidence="1" id="KW-0732">Signal</keyword>